<protein>
    <submittedName>
        <fullName evidence="7">ABC transporter permease</fullName>
    </submittedName>
</protein>
<evidence type="ECO:0000313" key="7">
    <source>
        <dbReference type="EMBL" id="HFQ79625.1"/>
    </source>
</evidence>
<feature type="transmembrane region" description="Helical" evidence="5">
    <location>
        <begin position="177"/>
        <end position="201"/>
    </location>
</feature>
<feature type="transmembrane region" description="Helical" evidence="5">
    <location>
        <begin position="253"/>
        <end position="274"/>
    </location>
</feature>
<keyword evidence="2 5" id="KW-0812">Transmembrane</keyword>
<feature type="transmembrane region" description="Helical" evidence="5">
    <location>
        <begin position="286"/>
        <end position="307"/>
    </location>
</feature>
<comment type="caution">
    <text evidence="7">The sequence shown here is derived from an EMBL/GenBank/DDBJ whole genome shotgun (WGS) entry which is preliminary data.</text>
</comment>
<dbReference type="AlphaFoldDB" id="A0A832AMM8"/>
<dbReference type="EMBL" id="DTAU01000150">
    <property type="protein sequence ID" value="HFQ79625.1"/>
    <property type="molecule type" value="Genomic_DNA"/>
</dbReference>
<evidence type="ECO:0000259" key="6">
    <source>
        <dbReference type="Pfam" id="PF12698"/>
    </source>
</evidence>
<comment type="subcellular location">
    <subcellularLocation>
        <location evidence="1">Membrane</location>
        <topology evidence="1">Multi-pass membrane protein</topology>
    </subcellularLocation>
</comment>
<feature type="transmembrane region" description="Helical" evidence="5">
    <location>
        <begin position="23"/>
        <end position="43"/>
    </location>
</feature>
<dbReference type="GO" id="GO:0016020">
    <property type="term" value="C:membrane"/>
    <property type="evidence" value="ECO:0007669"/>
    <property type="project" value="UniProtKB-SubCell"/>
</dbReference>
<evidence type="ECO:0000256" key="2">
    <source>
        <dbReference type="ARBA" id="ARBA00022692"/>
    </source>
</evidence>
<evidence type="ECO:0000256" key="3">
    <source>
        <dbReference type="ARBA" id="ARBA00022989"/>
    </source>
</evidence>
<proteinExistence type="predicted"/>
<reference evidence="7" key="1">
    <citation type="journal article" date="2020" name="mSystems">
        <title>Genome- and Community-Level Interaction Insights into Carbon Utilization and Element Cycling Functions of Hydrothermarchaeota in Hydrothermal Sediment.</title>
        <authorList>
            <person name="Zhou Z."/>
            <person name="Liu Y."/>
            <person name="Xu W."/>
            <person name="Pan J."/>
            <person name="Luo Z.H."/>
            <person name="Li M."/>
        </authorList>
    </citation>
    <scope>NUCLEOTIDE SEQUENCE</scope>
    <source>
        <strain evidence="7">SpSt-629</strain>
    </source>
</reference>
<evidence type="ECO:0000256" key="5">
    <source>
        <dbReference type="SAM" id="Phobius"/>
    </source>
</evidence>
<dbReference type="GO" id="GO:0140359">
    <property type="term" value="F:ABC-type transporter activity"/>
    <property type="evidence" value="ECO:0007669"/>
    <property type="project" value="InterPro"/>
</dbReference>
<dbReference type="PANTHER" id="PTHR43027:SF1">
    <property type="entry name" value="DOXORUBICIN RESISTANCE ABC TRANSPORTER PERMEASE PROTEIN DRRC-RELATED"/>
    <property type="match status" value="1"/>
</dbReference>
<name>A0A832AMM8_9CREN</name>
<gene>
    <name evidence="7" type="ORF">ENT99_08040</name>
</gene>
<evidence type="ECO:0000256" key="1">
    <source>
        <dbReference type="ARBA" id="ARBA00004141"/>
    </source>
</evidence>
<feature type="domain" description="ABC-2 type transporter transmembrane" evidence="6">
    <location>
        <begin position="23"/>
        <end position="362"/>
    </location>
</feature>
<evidence type="ECO:0000256" key="4">
    <source>
        <dbReference type="ARBA" id="ARBA00023136"/>
    </source>
</evidence>
<dbReference type="InterPro" id="IPR052902">
    <property type="entry name" value="ABC-2_transporter"/>
</dbReference>
<feature type="transmembrane region" description="Helical" evidence="5">
    <location>
        <begin position="213"/>
        <end position="241"/>
    </location>
</feature>
<keyword evidence="4 5" id="KW-0472">Membrane</keyword>
<keyword evidence="3 5" id="KW-1133">Transmembrane helix</keyword>
<dbReference type="PANTHER" id="PTHR43027">
    <property type="entry name" value="DOXORUBICIN RESISTANCE ABC TRANSPORTER PERMEASE PROTEIN DRRC-RELATED"/>
    <property type="match status" value="1"/>
</dbReference>
<feature type="transmembrane region" description="Helical" evidence="5">
    <location>
        <begin position="347"/>
        <end position="368"/>
    </location>
</feature>
<organism evidence="7">
    <name type="scientific">Ignisphaera aggregans</name>
    <dbReference type="NCBI Taxonomy" id="334771"/>
    <lineage>
        <taxon>Archaea</taxon>
        <taxon>Thermoproteota</taxon>
        <taxon>Thermoprotei</taxon>
        <taxon>Desulfurococcales</taxon>
        <taxon>Desulfurococcaceae</taxon>
        <taxon>Ignisphaera</taxon>
    </lineage>
</organism>
<accession>A0A832AMM8</accession>
<dbReference type="Pfam" id="PF12698">
    <property type="entry name" value="ABC2_membrane_3"/>
    <property type="match status" value="1"/>
</dbReference>
<dbReference type="InterPro" id="IPR013525">
    <property type="entry name" value="ABC2_TM"/>
</dbReference>
<sequence>MNVIRSIFYQVYSILKIFNRSKIALFWEIVFPIILLILFGSLADQQPSVTVYISGDTTIVNHIESKLNNTGIKTLVVENIVDNPRTYVVEKSLRSLDHVAYIYIPKDFESNKNIHIYSTSSLYANYLSGVLREALFGFLLNNTYIGLPHMLLFRNFNISTEIVASDISSREIMTLQIALVIPLSSITITISLLAMFTLTGLDKRMYISPTSKFTAIFIVFVAVLLYMLESTLVLFLVSRMFLRTSLSFAMTHVFWFTYIINYVIAFALALILYSIVLYKSTTSKEIVAASSMGVPVFLFLAFTSGYFASYELFPEMLKWFARILPSFHTLFTARNYVLYLEINIMSLVYQVVFAVILLTVSVLIYPLVKKV</sequence>